<dbReference type="AlphaFoldDB" id="A0A7X0PHA7"/>
<feature type="compositionally biased region" description="Low complexity" evidence="1">
    <location>
        <begin position="192"/>
        <end position="204"/>
    </location>
</feature>
<name>A0A7X0PHA7_9BURK</name>
<dbReference type="Proteomes" id="UP000575083">
    <property type="component" value="Unassembled WGS sequence"/>
</dbReference>
<comment type="caution">
    <text evidence="2">The sequence shown here is derived from an EMBL/GenBank/DDBJ whole genome shotgun (WGS) entry which is preliminary data.</text>
</comment>
<sequence length="271" mass="29262">MASARWLWLLHALLEGGGRVSARRPRYLFFASPKKSTQKKGDPAARVPLACGEGAACDARSWGVPQNSLRSSNSAQTAAASMTTRRVSFGTRSPQALRFSARSEGGGYRHGPLLRSACGPSLRSARQGDCASCVGSAQRVTDTRRSCESSSRVVPAPPPFWLRREAQELGWVRVPKDTRTSSSSLPQLFERSSQNAASSAAPPQIRASQVAPIALRAMGDADSGVAFSLVTFFWRSKRKLLRRRAHIPAPAHRKGTEQPLAEPSSKPSRGN</sequence>
<feature type="region of interest" description="Disordered" evidence="1">
    <location>
        <begin position="175"/>
        <end position="204"/>
    </location>
</feature>
<keyword evidence="3" id="KW-1185">Reference proteome</keyword>
<evidence type="ECO:0000313" key="3">
    <source>
        <dbReference type="Proteomes" id="UP000575083"/>
    </source>
</evidence>
<accession>A0A7X0PHA7</accession>
<feature type="region of interest" description="Disordered" evidence="1">
    <location>
        <begin position="245"/>
        <end position="271"/>
    </location>
</feature>
<evidence type="ECO:0000256" key="1">
    <source>
        <dbReference type="SAM" id="MobiDB-lite"/>
    </source>
</evidence>
<protein>
    <submittedName>
        <fullName evidence="2">Uncharacterized protein</fullName>
    </submittedName>
</protein>
<dbReference type="EMBL" id="JACHLK010000010">
    <property type="protein sequence ID" value="MBB6561908.1"/>
    <property type="molecule type" value="Genomic_DNA"/>
</dbReference>
<organism evidence="2 3">
    <name type="scientific">Acidovorax soli</name>
    <dbReference type="NCBI Taxonomy" id="592050"/>
    <lineage>
        <taxon>Bacteria</taxon>
        <taxon>Pseudomonadati</taxon>
        <taxon>Pseudomonadota</taxon>
        <taxon>Betaproteobacteria</taxon>
        <taxon>Burkholderiales</taxon>
        <taxon>Comamonadaceae</taxon>
        <taxon>Acidovorax</taxon>
    </lineage>
</organism>
<proteinExistence type="predicted"/>
<evidence type="ECO:0000313" key="2">
    <source>
        <dbReference type="EMBL" id="MBB6561908.1"/>
    </source>
</evidence>
<feature type="region of interest" description="Disordered" evidence="1">
    <location>
        <begin position="68"/>
        <end position="87"/>
    </location>
</feature>
<gene>
    <name evidence="2" type="ORF">HNP48_004610</name>
</gene>
<reference evidence="2 3" key="1">
    <citation type="submission" date="2020-08" db="EMBL/GenBank/DDBJ databases">
        <title>Functional genomics of gut bacteria from endangered species of beetles.</title>
        <authorList>
            <person name="Carlos-Shanley C."/>
        </authorList>
    </citation>
    <scope>NUCLEOTIDE SEQUENCE [LARGE SCALE GENOMIC DNA]</scope>
    <source>
        <strain evidence="2 3">S00198</strain>
    </source>
</reference>